<organism evidence="2 3">
    <name type="scientific">Gonapodya prolifera (strain JEL478)</name>
    <name type="common">Monoblepharis prolifera</name>
    <dbReference type="NCBI Taxonomy" id="1344416"/>
    <lineage>
        <taxon>Eukaryota</taxon>
        <taxon>Fungi</taxon>
        <taxon>Fungi incertae sedis</taxon>
        <taxon>Chytridiomycota</taxon>
        <taxon>Chytridiomycota incertae sedis</taxon>
        <taxon>Monoblepharidomycetes</taxon>
        <taxon>Monoblepharidales</taxon>
        <taxon>Gonapodyaceae</taxon>
        <taxon>Gonapodya</taxon>
    </lineage>
</organism>
<name>A0A139AVP5_GONPJ</name>
<reference evidence="2 3" key="1">
    <citation type="journal article" date="2015" name="Genome Biol. Evol.">
        <title>Phylogenomic analyses indicate that early fungi evolved digesting cell walls of algal ancestors of land plants.</title>
        <authorList>
            <person name="Chang Y."/>
            <person name="Wang S."/>
            <person name="Sekimoto S."/>
            <person name="Aerts A.L."/>
            <person name="Choi C."/>
            <person name="Clum A."/>
            <person name="LaButti K.M."/>
            <person name="Lindquist E.A."/>
            <person name="Yee Ngan C."/>
            <person name="Ohm R.A."/>
            <person name="Salamov A.A."/>
            <person name="Grigoriev I.V."/>
            <person name="Spatafora J.W."/>
            <person name="Berbee M.L."/>
        </authorList>
    </citation>
    <scope>NUCLEOTIDE SEQUENCE [LARGE SCALE GENOMIC DNA]</scope>
    <source>
        <strain evidence="2 3">JEL478</strain>
    </source>
</reference>
<accession>A0A139AVP5</accession>
<proteinExistence type="predicted"/>
<dbReference type="EMBL" id="KQ965734">
    <property type="protein sequence ID" value="KXS20808.1"/>
    <property type="molecule type" value="Genomic_DNA"/>
</dbReference>
<feature type="region of interest" description="Disordered" evidence="1">
    <location>
        <begin position="70"/>
        <end position="95"/>
    </location>
</feature>
<keyword evidence="3" id="KW-1185">Reference proteome</keyword>
<dbReference type="AlphaFoldDB" id="A0A139AVP5"/>
<dbReference type="Proteomes" id="UP000070544">
    <property type="component" value="Unassembled WGS sequence"/>
</dbReference>
<evidence type="ECO:0000313" key="2">
    <source>
        <dbReference type="EMBL" id="KXS20808.1"/>
    </source>
</evidence>
<feature type="region of interest" description="Disordered" evidence="1">
    <location>
        <begin position="23"/>
        <end position="46"/>
    </location>
</feature>
<evidence type="ECO:0000256" key="1">
    <source>
        <dbReference type="SAM" id="MobiDB-lite"/>
    </source>
</evidence>
<evidence type="ECO:0000313" key="3">
    <source>
        <dbReference type="Proteomes" id="UP000070544"/>
    </source>
</evidence>
<gene>
    <name evidence="2" type="ORF">M427DRAFT_51766</name>
</gene>
<protein>
    <submittedName>
        <fullName evidence="2">Uncharacterized protein</fullName>
    </submittedName>
</protein>
<sequence>MSVEAGLRVPQFVPAPTSQCIPIKSSPQLHTPPPPPQCHAPLLNTPSAPLRRPKVYYAPLMSHPTFEHARVDSGFEDDSIAEGGPKDRPAGDNRV</sequence>
<feature type="compositionally biased region" description="Basic and acidic residues" evidence="1">
    <location>
        <begin position="84"/>
        <end position="95"/>
    </location>
</feature>